<proteinExistence type="predicted"/>
<name>A0A268P662_SHOCL</name>
<accession>A0A268P662</accession>
<dbReference type="EMBL" id="NPCC01000004">
    <property type="protein sequence ID" value="PAE90750.1"/>
    <property type="molecule type" value="Genomic_DNA"/>
</dbReference>
<organism evidence="1 2">
    <name type="scientific">Shouchella clausii</name>
    <name type="common">Alkalihalobacillus clausii</name>
    <dbReference type="NCBI Taxonomy" id="79880"/>
    <lineage>
        <taxon>Bacteria</taxon>
        <taxon>Bacillati</taxon>
        <taxon>Bacillota</taxon>
        <taxon>Bacilli</taxon>
        <taxon>Bacillales</taxon>
        <taxon>Bacillaceae</taxon>
        <taxon>Shouchella</taxon>
    </lineage>
</organism>
<dbReference type="Pfam" id="PF19468">
    <property type="entry name" value="DUF6005"/>
    <property type="match status" value="1"/>
</dbReference>
<dbReference type="AlphaFoldDB" id="A0A268P662"/>
<protein>
    <submittedName>
        <fullName evidence="1">Petrobactin biosynthesis protein AsbE</fullName>
    </submittedName>
</protein>
<evidence type="ECO:0000313" key="2">
    <source>
        <dbReference type="Proteomes" id="UP000216207"/>
    </source>
</evidence>
<sequence>MLPTNRKTRFMIKVHCFVSCICEVLKKRGIDHRPYYFGVWDADFAIDDSYALAYHSETIDHSFLKNWYRHLYGIDMHEWYKKEQTKEANIAKLETLLETRPSFRNVMVMLDLALLPERENKFHQKPFPHYVLLEKTGTESQWLMLDPDYRWEGVIEKERILEAIRSPDVGGGFYFDAKQIHQPTPETVEAYFQTCMKLHSNPLTEGVRTIVEAYVNGSEKARCSALAVALKQLPVLAIRKYAYEHAFAYFWKELGFKEAEFEEWCDEIEKLAKGYTTIHYRAMKLSRTKHERDYQAVLAQLEKQDLRERRIKHRLYDYFRGWKQLQEMARGVNA</sequence>
<evidence type="ECO:0000313" key="1">
    <source>
        <dbReference type="EMBL" id="PAE90750.1"/>
    </source>
</evidence>
<comment type="caution">
    <text evidence="1">The sequence shown here is derived from an EMBL/GenBank/DDBJ whole genome shotgun (WGS) entry which is preliminary data.</text>
</comment>
<reference evidence="1 2" key="1">
    <citation type="submission" date="2017-07" db="EMBL/GenBank/DDBJ databases">
        <title>Isolation and whole genome analysis of endospore-forming bacteria from heroin.</title>
        <authorList>
            <person name="Kalinowski J."/>
            <person name="Ahrens B."/>
            <person name="Al-Dilaimi A."/>
            <person name="Winkler A."/>
            <person name="Wibberg D."/>
            <person name="Schleenbecker U."/>
            <person name="Ruckert C."/>
            <person name="Wolfel R."/>
            <person name="Grass G."/>
        </authorList>
    </citation>
    <scope>NUCLEOTIDE SEQUENCE [LARGE SCALE GENOMIC DNA]</scope>
    <source>
        <strain evidence="1 2">7539</strain>
    </source>
</reference>
<gene>
    <name evidence="1" type="ORF">CHH72_02400</name>
</gene>
<dbReference type="Proteomes" id="UP000216207">
    <property type="component" value="Unassembled WGS sequence"/>
</dbReference>
<dbReference type="InterPro" id="IPR046047">
    <property type="entry name" value="DUF6005"/>
</dbReference>